<name>A0A3S4U526_CAMUP</name>
<dbReference type="EMBL" id="LR134372">
    <property type="protein sequence ID" value="VEG84632.1"/>
    <property type="molecule type" value="Genomic_DNA"/>
</dbReference>
<dbReference type="Proteomes" id="UP000278157">
    <property type="component" value="Chromosome"/>
</dbReference>
<reference evidence="1 2" key="1">
    <citation type="submission" date="2018-12" db="EMBL/GenBank/DDBJ databases">
        <authorList>
            <consortium name="Pathogen Informatics"/>
        </authorList>
    </citation>
    <scope>NUCLEOTIDE SEQUENCE [LARGE SCALE GENOMIC DNA]</scope>
    <source>
        <strain evidence="1 2">NCTC11541</strain>
    </source>
</reference>
<dbReference type="InterPro" id="IPR021353">
    <property type="entry name" value="DUF2972"/>
</dbReference>
<gene>
    <name evidence="1" type="ORF">NCTC11541_00661</name>
</gene>
<evidence type="ECO:0000313" key="2">
    <source>
        <dbReference type="Proteomes" id="UP000278157"/>
    </source>
</evidence>
<accession>A0A3S4U526</accession>
<organism evidence="1 2">
    <name type="scientific">Campylobacter upsaliensis</name>
    <dbReference type="NCBI Taxonomy" id="28080"/>
    <lineage>
        <taxon>Bacteria</taxon>
        <taxon>Pseudomonadati</taxon>
        <taxon>Campylobacterota</taxon>
        <taxon>Epsilonproteobacteria</taxon>
        <taxon>Campylobacterales</taxon>
        <taxon>Campylobacteraceae</taxon>
        <taxon>Campylobacter</taxon>
    </lineage>
</organism>
<dbReference type="AlphaFoldDB" id="A0A3S4U526"/>
<proteinExistence type="predicted"/>
<evidence type="ECO:0000313" key="1">
    <source>
        <dbReference type="EMBL" id="VEG84632.1"/>
    </source>
</evidence>
<dbReference type="Pfam" id="PF11186">
    <property type="entry name" value="DUF2972"/>
    <property type="match status" value="1"/>
</dbReference>
<protein>
    <submittedName>
        <fullName evidence="1">Protein of uncharacterized function (DUF2972)</fullName>
    </submittedName>
</protein>
<sequence length="182" mass="22118">MQRLSKILHFNPPKEEDRAKFERKVWNNYALFLPFTLFINHKDFSYLKDKIKIIITEEPLNQLKDIKNLFLNENDLCYKHLSINVEQKHYELIKEDKEIKERLKSYFKEFVKVLDEKVRFRKDNALNENDMLEFFKNNANLALQFKALLDSELTHIKQTHPDIIASWKYYQEFEKICEGLKN</sequence>